<dbReference type="InterPro" id="IPR055458">
    <property type="entry name" value="IFT52_GIFT"/>
</dbReference>
<dbReference type="OrthoDB" id="10259368at2759"/>
<feature type="domain" description="IFT52 GIFT" evidence="2">
    <location>
        <begin position="10"/>
        <end position="142"/>
    </location>
</feature>
<sequence>MAYLQQQPLIVFLTGKDEPFTPSSGYTKWCHHLQHTFHVAVQSAHLEDLDPDDLERITLIVIAGPRRPFHQTEIDALHTFRQQGIALLLLLGEGGELDVPTNLNEFLEQAASGLSFAGDRVLRRRWYKNYFHPKQAVITDGSIAGSPFVFPEVSGGSATTERNSNRTPLLKLGTGSPMFVVPDTTAELFASSTERNSNAVPVLTPRNGSPFGIPKVNAEFSSISVEQKANAVRLGTSGNSSPLFVVPEANIEFLYPFGCSIEVERQTNAVPLLTCGSQCDPHQRPICAMSMSDPSNWGSIVCFGSLFAFHDDFLELEQNFALLSGLMTVCLSPAGELRRRFPRMPGAEVIPRRAIRGRWTMRPAFALEDIFAVRTVDEHMERIKCSGDGDLMESLWLEMEIERVARELNVAWNLDEKKPLIVTELEGHLPDLEVRIFDPVVRLPGEPTLPLYDLDEDLVTWEERMKQLASEESSAKHRPRLQQKQRIIQPSSRRPLVCLPNWNRIRTRKPAVQSARRFRLFKRFSSPSHHGRGSPARLSEKKGMANSGQKCPVGAVIQSVFVGGTGTKRTSGFISAE</sequence>
<evidence type="ECO:0000259" key="2">
    <source>
        <dbReference type="Pfam" id="PF23355"/>
    </source>
</evidence>
<gene>
    <name evidence="3" type="ORF">BV898_19200</name>
</gene>
<name>A0A9X6NQ86_HYPEX</name>
<dbReference type="PANTHER" id="PTHR12969">
    <property type="entry name" value="NGD5/OSM-6/IFT52"/>
    <property type="match status" value="1"/>
</dbReference>
<accession>A0A9X6NQ86</accession>
<keyword evidence="4" id="KW-1185">Reference proteome</keyword>
<dbReference type="PANTHER" id="PTHR12969:SF7">
    <property type="entry name" value="INTRAFLAGELLAR TRANSPORT PROTEIN 52 HOMOLOG"/>
    <property type="match status" value="1"/>
</dbReference>
<evidence type="ECO:0000313" key="4">
    <source>
        <dbReference type="Proteomes" id="UP000192578"/>
    </source>
</evidence>
<dbReference type="Pfam" id="PF23355">
    <property type="entry name" value="IFT52_GIFT"/>
    <property type="match status" value="2"/>
</dbReference>
<protein>
    <recommendedName>
        <fullName evidence="2">IFT52 GIFT domain-containing protein</fullName>
    </recommendedName>
</protein>
<organism evidence="3 4">
    <name type="scientific">Hypsibius exemplaris</name>
    <name type="common">Freshwater tardigrade</name>
    <dbReference type="NCBI Taxonomy" id="2072580"/>
    <lineage>
        <taxon>Eukaryota</taxon>
        <taxon>Metazoa</taxon>
        <taxon>Ecdysozoa</taxon>
        <taxon>Tardigrada</taxon>
        <taxon>Eutardigrada</taxon>
        <taxon>Parachela</taxon>
        <taxon>Hypsibioidea</taxon>
        <taxon>Hypsibiidae</taxon>
        <taxon>Hypsibius</taxon>
    </lineage>
</organism>
<evidence type="ECO:0000256" key="1">
    <source>
        <dbReference type="SAM" id="MobiDB-lite"/>
    </source>
</evidence>
<proteinExistence type="predicted"/>
<comment type="caution">
    <text evidence="3">The sequence shown here is derived from an EMBL/GenBank/DDBJ whole genome shotgun (WGS) entry which is preliminary data.</text>
</comment>
<dbReference type="AlphaFoldDB" id="A0A9X6NQ86"/>
<feature type="region of interest" description="Disordered" evidence="1">
    <location>
        <begin position="523"/>
        <end position="549"/>
    </location>
</feature>
<dbReference type="Proteomes" id="UP000192578">
    <property type="component" value="Unassembled WGS sequence"/>
</dbReference>
<dbReference type="EMBL" id="MTYJ01000464">
    <property type="protein sequence ID" value="OWA54806.1"/>
    <property type="molecule type" value="Genomic_DNA"/>
</dbReference>
<reference evidence="4" key="1">
    <citation type="submission" date="2017-01" db="EMBL/GenBank/DDBJ databases">
        <title>Comparative genomics of anhydrobiosis in the tardigrade Hypsibius dujardini.</title>
        <authorList>
            <person name="Yoshida Y."/>
            <person name="Koutsovoulos G."/>
            <person name="Laetsch D."/>
            <person name="Stevens L."/>
            <person name="Kumar S."/>
            <person name="Horikawa D."/>
            <person name="Ishino K."/>
            <person name="Komine S."/>
            <person name="Tomita M."/>
            <person name="Blaxter M."/>
            <person name="Arakawa K."/>
        </authorList>
    </citation>
    <scope>NUCLEOTIDE SEQUENCE [LARGE SCALE GENOMIC DNA]</scope>
    <source>
        <strain evidence="4">Z151</strain>
    </source>
</reference>
<dbReference type="InterPro" id="IPR039975">
    <property type="entry name" value="IFT52"/>
</dbReference>
<feature type="domain" description="IFT52 GIFT" evidence="2">
    <location>
        <begin position="248"/>
        <end position="327"/>
    </location>
</feature>
<evidence type="ECO:0000313" key="3">
    <source>
        <dbReference type="EMBL" id="OWA54806.1"/>
    </source>
</evidence>